<dbReference type="SUPFAM" id="SSF56317">
    <property type="entry name" value="Carbon-nitrogen hydrolase"/>
    <property type="match status" value="1"/>
</dbReference>
<dbReference type="InterPro" id="IPR003694">
    <property type="entry name" value="NAD_synthase"/>
</dbReference>
<reference evidence="11 12" key="1">
    <citation type="submission" date="2020-02" db="EMBL/GenBank/DDBJ databases">
        <title>Genome sequences of Thiorhodococcus mannitoliphagus and Thiorhodococcus minor, purple sulfur photosynthetic bacteria in the gammaproteobacterial family, Chromatiaceae.</title>
        <authorList>
            <person name="Aviles F.A."/>
            <person name="Meyer T.E."/>
            <person name="Kyndt J.A."/>
        </authorList>
    </citation>
    <scope>NUCLEOTIDE SEQUENCE [LARGE SCALE GENOMIC DNA]</scope>
    <source>
        <strain evidence="11 12">DSM 11518</strain>
    </source>
</reference>
<evidence type="ECO:0000313" key="11">
    <source>
        <dbReference type="EMBL" id="NEV62897.1"/>
    </source>
</evidence>
<dbReference type="Pfam" id="PF02540">
    <property type="entry name" value="NAD_synthase"/>
    <property type="match status" value="1"/>
</dbReference>
<comment type="pathway">
    <text evidence="1 7 8">Cofactor biosynthesis; NAD(+) biosynthesis; NAD(+) from deamido-NAD(+) (L-Gln route): step 1/1.</text>
</comment>
<comment type="similarity">
    <text evidence="9">Belongs to the NAD synthetase family.</text>
</comment>
<comment type="caution">
    <text evidence="7">Lacks conserved residue(s) required for the propagation of feature annotation.</text>
</comment>
<dbReference type="GO" id="GO:0004359">
    <property type="term" value="F:glutaminase activity"/>
    <property type="evidence" value="ECO:0007669"/>
    <property type="project" value="InterPro"/>
</dbReference>
<keyword evidence="5 7" id="KW-0067">ATP-binding</keyword>
<feature type="binding site" evidence="7">
    <location>
        <position position="394"/>
    </location>
    <ligand>
        <name>ATP</name>
        <dbReference type="ChEBI" id="CHEBI:30616"/>
    </ligand>
</feature>
<dbReference type="FunFam" id="3.40.50.620:FF:000106">
    <property type="entry name" value="Glutamine-dependent NAD(+) synthetase"/>
    <property type="match status" value="1"/>
</dbReference>
<dbReference type="EC" id="6.3.5.1" evidence="7 8"/>
<comment type="catalytic activity">
    <reaction evidence="7 8">
        <text>deamido-NAD(+) + L-glutamine + ATP + H2O = L-glutamate + AMP + diphosphate + NAD(+) + H(+)</text>
        <dbReference type="Rhea" id="RHEA:24384"/>
        <dbReference type="ChEBI" id="CHEBI:15377"/>
        <dbReference type="ChEBI" id="CHEBI:15378"/>
        <dbReference type="ChEBI" id="CHEBI:29985"/>
        <dbReference type="ChEBI" id="CHEBI:30616"/>
        <dbReference type="ChEBI" id="CHEBI:33019"/>
        <dbReference type="ChEBI" id="CHEBI:57540"/>
        <dbReference type="ChEBI" id="CHEBI:58359"/>
        <dbReference type="ChEBI" id="CHEBI:58437"/>
        <dbReference type="ChEBI" id="CHEBI:456215"/>
        <dbReference type="EC" id="6.3.5.1"/>
    </reaction>
</comment>
<comment type="caution">
    <text evidence="11">The sequence shown here is derived from an EMBL/GenBank/DDBJ whole genome shotgun (WGS) entry which is preliminary data.</text>
</comment>
<evidence type="ECO:0000256" key="7">
    <source>
        <dbReference type="HAMAP-Rule" id="MF_02090"/>
    </source>
</evidence>
<dbReference type="EMBL" id="JAAIJQ010000037">
    <property type="protein sequence ID" value="NEV62897.1"/>
    <property type="molecule type" value="Genomic_DNA"/>
</dbReference>
<dbReference type="InterPro" id="IPR022310">
    <property type="entry name" value="NAD/GMP_synthase"/>
</dbReference>
<evidence type="ECO:0000259" key="10">
    <source>
        <dbReference type="PROSITE" id="PS50263"/>
    </source>
</evidence>
<dbReference type="NCBIfam" id="NF010588">
    <property type="entry name" value="PRK13981.1"/>
    <property type="match status" value="1"/>
</dbReference>
<keyword evidence="12" id="KW-1185">Reference proteome</keyword>
<evidence type="ECO:0000256" key="3">
    <source>
        <dbReference type="ARBA" id="ARBA00022598"/>
    </source>
</evidence>
<dbReference type="Gene3D" id="3.40.50.620">
    <property type="entry name" value="HUPs"/>
    <property type="match status" value="1"/>
</dbReference>
<organism evidence="11 12">
    <name type="scientific">Thiorhodococcus minor</name>
    <dbReference type="NCBI Taxonomy" id="57489"/>
    <lineage>
        <taxon>Bacteria</taxon>
        <taxon>Pseudomonadati</taxon>
        <taxon>Pseudomonadota</taxon>
        <taxon>Gammaproteobacteria</taxon>
        <taxon>Chromatiales</taxon>
        <taxon>Chromatiaceae</taxon>
        <taxon>Thiorhodococcus</taxon>
    </lineage>
</organism>
<keyword evidence="3 7" id="KW-0436">Ligase</keyword>
<dbReference type="CDD" id="cd00553">
    <property type="entry name" value="NAD_synthase"/>
    <property type="match status" value="1"/>
</dbReference>
<feature type="binding site" evidence="7">
    <location>
        <position position="178"/>
    </location>
    <ligand>
        <name>L-glutamine</name>
        <dbReference type="ChEBI" id="CHEBI:58359"/>
    </ligand>
</feature>
<feature type="binding site" evidence="7">
    <location>
        <position position="172"/>
    </location>
    <ligand>
        <name>L-glutamine</name>
        <dbReference type="ChEBI" id="CHEBI:58359"/>
    </ligand>
</feature>
<evidence type="ECO:0000313" key="12">
    <source>
        <dbReference type="Proteomes" id="UP000483379"/>
    </source>
</evidence>
<proteinExistence type="inferred from homology"/>
<dbReference type="GO" id="GO:0003952">
    <property type="term" value="F:NAD+ synthase (glutamine-hydrolyzing) activity"/>
    <property type="evidence" value="ECO:0007669"/>
    <property type="project" value="UniProtKB-UniRule"/>
</dbReference>
<feature type="binding site" evidence="7">
    <location>
        <position position="116"/>
    </location>
    <ligand>
        <name>L-glutamine</name>
        <dbReference type="ChEBI" id="CHEBI:58359"/>
    </ligand>
</feature>
<evidence type="ECO:0000256" key="1">
    <source>
        <dbReference type="ARBA" id="ARBA00005188"/>
    </source>
</evidence>
<evidence type="ECO:0000256" key="9">
    <source>
        <dbReference type="RuleBase" id="RU003811"/>
    </source>
</evidence>
<dbReference type="InterPro" id="IPR003010">
    <property type="entry name" value="C-N_Hydrolase"/>
</dbReference>
<feature type="domain" description="CN hydrolase" evidence="10">
    <location>
        <begin position="3"/>
        <end position="247"/>
    </location>
</feature>
<feature type="active site" description="Proton acceptor; for glutaminase activity" evidence="7">
    <location>
        <position position="43"/>
    </location>
</feature>
<dbReference type="InterPro" id="IPR014445">
    <property type="entry name" value="Gln-dep_NAD_synthase"/>
</dbReference>
<feature type="binding site" evidence="7">
    <location>
        <position position="509"/>
    </location>
    <ligand>
        <name>deamido-NAD(+)</name>
        <dbReference type="ChEBI" id="CHEBI:58437"/>
        <note>ligand shared between two neighboring subunits</note>
    </ligand>
</feature>
<keyword evidence="6 7" id="KW-0520">NAD</keyword>
<dbReference type="NCBIfam" id="TIGR00552">
    <property type="entry name" value="nadE"/>
    <property type="match status" value="1"/>
</dbReference>
<evidence type="ECO:0000256" key="6">
    <source>
        <dbReference type="ARBA" id="ARBA00023027"/>
    </source>
</evidence>
<evidence type="ECO:0000256" key="4">
    <source>
        <dbReference type="ARBA" id="ARBA00022741"/>
    </source>
</evidence>
<dbReference type="InterPro" id="IPR014729">
    <property type="entry name" value="Rossmann-like_a/b/a_fold"/>
</dbReference>
<dbReference type="Proteomes" id="UP000483379">
    <property type="component" value="Unassembled WGS sequence"/>
</dbReference>
<evidence type="ECO:0000256" key="8">
    <source>
        <dbReference type="PIRNR" id="PIRNR006630"/>
    </source>
</evidence>
<dbReference type="UniPathway" id="UPA00253">
    <property type="reaction ID" value="UER00334"/>
</dbReference>
<name>A0A6M0K2T2_9GAMM</name>
<feature type="active site" description="For glutaminase activity" evidence="7">
    <location>
        <position position="110"/>
    </location>
</feature>
<dbReference type="PANTHER" id="PTHR23090">
    <property type="entry name" value="NH 3 /GLUTAMINE-DEPENDENT NAD + SYNTHETASE"/>
    <property type="match status" value="1"/>
</dbReference>
<feature type="binding site" evidence="7">
    <location>
        <position position="370"/>
    </location>
    <ligand>
        <name>deamido-NAD(+)</name>
        <dbReference type="ChEBI" id="CHEBI:58437"/>
        <note>ligand shared between two neighboring subunits</note>
    </ligand>
</feature>
<feature type="binding site" evidence="7">
    <location>
        <begin position="287"/>
        <end position="294"/>
    </location>
    <ligand>
        <name>ATP</name>
        <dbReference type="ChEBI" id="CHEBI:30616"/>
    </ligand>
</feature>
<protein>
    <recommendedName>
        <fullName evidence="7 8">Glutamine-dependent NAD(+) synthetase</fullName>
        <ecNumber evidence="7 8">6.3.5.1</ecNumber>
    </recommendedName>
    <alternativeName>
        <fullName evidence="7 8">NAD(+) synthase [glutamine-hydrolyzing]</fullName>
    </alternativeName>
</protein>
<dbReference type="Gene3D" id="3.60.110.10">
    <property type="entry name" value="Carbon-nitrogen hydrolase"/>
    <property type="match status" value="1"/>
</dbReference>
<feature type="binding site" evidence="7">
    <location>
        <position position="399"/>
    </location>
    <ligand>
        <name>deamido-NAD(+)</name>
        <dbReference type="ChEBI" id="CHEBI:58437"/>
        <note>ligand shared between two neighboring subunits</note>
    </ligand>
</feature>
<dbReference type="SUPFAM" id="SSF52402">
    <property type="entry name" value="Adenine nucleotide alpha hydrolases-like"/>
    <property type="match status" value="1"/>
</dbReference>
<comment type="similarity">
    <text evidence="2 7 8">In the C-terminal section; belongs to the NAD synthetase family.</text>
</comment>
<dbReference type="Pfam" id="PF00795">
    <property type="entry name" value="CN_hydrolase"/>
    <property type="match status" value="1"/>
</dbReference>
<dbReference type="GO" id="GO:0005524">
    <property type="term" value="F:ATP binding"/>
    <property type="evidence" value="ECO:0007669"/>
    <property type="project" value="UniProtKB-UniRule"/>
</dbReference>
<dbReference type="PROSITE" id="PS50263">
    <property type="entry name" value="CN_HYDROLASE"/>
    <property type="match status" value="1"/>
</dbReference>
<comment type="function">
    <text evidence="7">Catalyzes the ATP-dependent amidation of deamido-NAD to form NAD. Uses L-glutamine as a nitrogen source.</text>
</comment>
<evidence type="ECO:0000256" key="5">
    <source>
        <dbReference type="ARBA" id="ARBA00022840"/>
    </source>
</evidence>
<dbReference type="PANTHER" id="PTHR23090:SF9">
    <property type="entry name" value="GLUTAMINE-DEPENDENT NAD(+) SYNTHETASE"/>
    <property type="match status" value="1"/>
</dbReference>
<sequence>MACRIQIVQMNPLVGDVAGNAERVIAEAVRAREGGADMAVCPELVLTGYPPEDLLLRPELHARVETALARIQAEVQGITLIIGYPRRSVGGLFNVAGAIRDGEVVAEYAKQQLPNYSVFDEKRYFQPGATPRVFEHQGLRIGLSVCEDIWQDGPTQQAAAAGAQILVNINASPFHAGKRREREALVSRLARDTGMAIVYANLVGGQDELVFDGASFVVDAGGAVVQRAPAFSELSFPQAFDDAARALPASAPAAAAPASDDETIYDALVLGVRDYVRKNGFSGAVLGLSGGIDSALTLAIAADALGPDAVEAVLMPSRYTADMSNEDALEEARLLGVEAQSISIEPAFETFLEMLAPAFAGKAVDVTEENIQARCRGIILMAISNKSGRILLTTGNKSEMAVGYATLYGDMAGGFAPIKDVPKTLVYRLANCRNQRSQVIPQRVIDRAPSAELRPDQVDQDSLPPYEVLDAILRLYIEGDEGIDAIAAKGYSLEMVRRVARLVDRNEYKRRQAPPGVRISERAFGRDRRYPLTNGF</sequence>
<accession>A0A6M0K2T2</accession>
<dbReference type="InterPro" id="IPR036526">
    <property type="entry name" value="C-N_Hydrolase_sf"/>
</dbReference>
<dbReference type="HAMAP" id="MF_02090">
    <property type="entry name" value="NadE_glutamine_dep"/>
    <property type="match status" value="1"/>
</dbReference>
<evidence type="ECO:0000256" key="2">
    <source>
        <dbReference type="ARBA" id="ARBA00007145"/>
    </source>
</evidence>
<dbReference type="GO" id="GO:0008795">
    <property type="term" value="F:NAD+ synthase activity"/>
    <property type="evidence" value="ECO:0007669"/>
    <property type="project" value="UniProtKB-UniRule"/>
</dbReference>
<dbReference type="PIRSF" id="PIRSF006630">
    <property type="entry name" value="NADS_GAT"/>
    <property type="match status" value="1"/>
</dbReference>
<dbReference type="GO" id="GO:0009435">
    <property type="term" value="P:NAD+ biosynthetic process"/>
    <property type="evidence" value="ECO:0007669"/>
    <property type="project" value="UniProtKB-UniRule"/>
</dbReference>
<dbReference type="CDD" id="cd07570">
    <property type="entry name" value="GAT_Gln-NAD-synth"/>
    <property type="match status" value="1"/>
</dbReference>
<feature type="active site" description="Nucleophile; for glutaminase activity" evidence="7">
    <location>
        <position position="146"/>
    </location>
</feature>
<keyword evidence="4 7" id="KW-0547">Nucleotide-binding</keyword>
<dbReference type="GO" id="GO:0005737">
    <property type="term" value="C:cytoplasm"/>
    <property type="evidence" value="ECO:0007669"/>
    <property type="project" value="InterPro"/>
</dbReference>
<gene>
    <name evidence="7" type="primary">nadE</name>
    <name evidence="11" type="ORF">G3446_13510</name>
</gene>
<dbReference type="AlphaFoldDB" id="A0A6M0K2T2"/>